<accession>V4HQD8</accession>
<feature type="compositionally biased region" description="Polar residues" evidence="1">
    <location>
        <begin position="9"/>
        <end position="19"/>
    </location>
</feature>
<evidence type="ECO:0000313" key="3">
    <source>
        <dbReference type="EMBL" id="ESP90134.1"/>
    </source>
</evidence>
<dbReference type="OrthoDB" id="331383at2157"/>
<dbReference type="STRING" id="1324957.K933_01197"/>
<evidence type="ECO:0000259" key="2">
    <source>
        <dbReference type="Pfam" id="PF18545"/>
    </source>
</evidence>
<protein>
    <recommendedName>
        <fullName evidence="2">Halobacterial output domain-containing protein</fullName>
    </recommendedName>
</protein>
<comment type="caution">
    <text evidence="3">The sequence shown here is derived from an EMBL/GenBank/DDBJ whole genome shotgun (WGS) entry which is preliminary data.</text>
</comment>
<evidence type="ECO:0000256" key="1">
    <source>
        <dbReference type="SAM" id="MobiDB-lite"/>
    </source>
</evidence>
<organism evidence="3 4">
    <name type="scientific">Candidatus Halobonum tyrrellensis G22</name>
    <dbReference type="NCBI Taxonomy" id="1324957"/>
    <lineage>
        <taxon>Archaea</taxon>
        <taxon>Methanobacteriati</taxon>
        <taxon>Methanobacteriota</taxon>
        <taxon>Stenosarchaea group</taxon>
        <taxon>Halobacteria</taxon>
        <taxon>Halobacteriales</taxon>
        <taxon>Haloferacaceae</taxon>
        <taxon>Candidatus Halobonum</taxon>
    </lineage>
</organism>
<dbReference type="Proteomes" id="UP000017840">
    <property type="component" value="Unassembled WGS sequence"/>
</dbReference>
<dbReference type="EMBL" id="ASGZ01000002">
    <property type="protein sequence ID" value="ESP90134.1"/>
    <property type="molecule type" value="Genomic_DNA"/>
</dbReference>
<keyword evidence="4" id="KW-1185">Reference proteome</keyword>
<feature type="domain" description="Halobacterial output" evidence="2">
    <location>
        <begin position="27"/>
        <end position="101"/>
    </location>
</feature>
<dbReference type="Pfam" id="PF18545">
    <property type="entry name" value="HalOD1"/>
    <property type="match status" value="1"/>
</dbReference>
<sequence length="110" mass="11793">MTEEAAGTPNATRSGSVQRQYDPDGSDGLTAVVVSAIAEAEGVRPMDVHSPPLYERFDVTSLGEAFFEPTADDTAPGNTNTVEFAYNEYFVQIRSDGTIQVFQPSDPSAD</sequence>
<dbReference type="RefSeq" id="WP_023392838.1">
    <property type="nucleotide sequence ID" value="NZ_ASGZ01000002.1"/>
</dbReference>
<evidence type="ECO:0000313" key="4">
    <source>
        <dbReference type="Proteomes" id="UP000017840"/>
    </source>
</evidence>
<feature type="region of interest" description="Disordered" evidence="1">
    <location>
        <begin position="1"/>
        <end position="25"/>
    </location>
</feature>
<dbReference type="InterPro" id="IPR040624">
    <property type="entry name" value="HalOD1"/>
</dbReference>
<dbReference type="AlphaFoldDB" id="V4HQD8"/>
<proteinExistence type="predicted"/>
<gene>
    <name evidence="3" type="ORF">K933_01197</name>
</gene>
<reference evidence="3 4" key="1">
    <citation type="journal article" date="2013" name="Genome Announc.">
        <title>Draft Genome Sequence of 'Candidatus Halobonum tyrrellensis' Strain G22, Isolated from the Hypersaline Waters of Lake Tyrrell, Australia.</title>
        <authorList>
            <person name="Ugalde J.A."/>
            <person name="Narasingarao P."/>
            <person name="Kuo S."/>
            <person name="Podell S."/>
            <person name="Allen E.E."/>
        </authorList>
    </citation>
    <scope>NUCLEOTIDE SEQUENCE [LARGE SCALE GENOMIC DNA]</scope>
    <source>
        <strain evidence="3 4">G22</strain>
    </source>
</reference>
<name>V4HQD8_9EURY</name>